<dbReference type="STRING" id="937777.Deipe_2090"/>
<dbReference type="AlphaFoldDB" id="L0A3K4"/>
<dbReference type="EMBL" id="CP003382">
    <property type="protein sequence ID" value="AFZ67585.1"/>
    <property type="molecule type" value="Genomic_DNA"/>
</dbReference>
<dbReference type="OrthoDB" id="67175at2"/>
<protein>
    <submittedName>
        <fullName evidence="1">D-alanyl-D-alanine carboxypeptidase</fullName>
    </submittedName>
</protein>
<proteinExistence type="predicted"/>
<dbReference type="KEGG" id="dpd:Deipe_2090"/>
<keyword evidence="1" id="KW-0645">Protease</keyword>
<dbReference type="Gene3D" id="3.30.1380.10">
    <property type="match status" value="1"/>
</dbReference>
<reference evidence="2" key="1">
    <citation type="submission" date="2012-03" db="EMBL/GenBank/DDBJ databases">
        <title>Complete sequence of chromosome of Deinococcus peraridilitoris DSM 19664.</title>
        <authorList>
            <person name="Lucas S."/>
            <person name="Copeland A."/>
            <person name="Lapidus A."/>
            <person name="Glavina del Rio T."/>
            <person name="Dalin E."/>
            <person name="Tice H."/>
            <person name="Bruce D."/>
            <person name="Goodwin L."/>
            <person name="Pitluck S."/>
            <person name="Peters L."/>
            <person name="Mikhailova N."/>
            <person name="Lu M."/>
            <person name="Kyrpides N."/>
            <person name="Mavromatis K."/>
            <person name="Ivanova N."/>
            <person name="Brettin T."/>
            <person name="Detter J.C."/>
            <person name="Han C."/>
            <person name="Larimer F."/>
            <person name="Land M."/>
            <person name="Hauser L."/>
            <person name="Markowitz V."/>
            <person name="Cheng J.-F."/>
            <person name="Hugenholtz P."/>
            <person name="Woyke T."/>
            <person name="Wu D."/>
            <person name="Pukall R."/>
            <person name="Steenblock K."/>
            <person name="Brambilla E."/>
            <person name="Klenk H.-P."/>
            <person name="Eisen J.A."/>
        </authorList>
    </citation>
    <scope>NUCLEOTIDE SEQUENCE [LARGE SCALE GENOMIC DNA]</scope>
    <source>
        <strain evidence="2">DSM 19664 / LMG 22246 / CIP 109416 / KR-200</strain>
    </source>
</reference>
<organism evidence="1 2">
    <name type="scientific">Deinococcus peraridilitoris (strain DSM 19664 / LMG 22246 / CIP 109416 / KR-200)</name>
    <dbReference type="NCBI Taxonomy" id="937777"/>
    <lineage>
        <taxon>Bacteria</taxon>
        <taxon>Thermotogati</taxon>
        <taxon>Deinococcota</taxon>
        <taxon>Deinococci</taxon>
        <taxon>Deinococcales</taxon>
        <taxon>Deinococcaceae</taxon>
        <taxon>Deinococcus</taxon>
    </lineage>
</organism>
<dbReference type="InterPro" id="IPR009045">
    <property type="entry name" value="Zn_M74/Hedgehog-like"/>
</dbReference>
<keyword evidence="2" id="KW-1185">Reference proteome</keyword>
<accession>L0A3K4</accession>
<dbReference type="Proteomes" id="UP000010467">
    <property type="component" value="Chromosome"/>
</dbReference>
<name>L0A3K4_DEIPD</name>
<evidence type="ECO:0000313" key="1">
    <source>
        <dbReference type="EMBL" id="AFZ67585.1"/>
    </source>
</evidence>
<keyword evidence="1" id="KW-0378">Hydrolase</keyword>
<keyword evidence="1" id="KW-0121">Carboxypeptidase</keyword>
<dbReference type="CDD" id="cd14845">
    <property type="entry name" value="L-Ala-D-Glu_peptidase_like"/>
    <property type="match status" value="1"/>
</dbReference>
<gene>
    <name evidence="1" type="ordered locus">Deipe_2090</name>
</gene>
<evidence type="ECO:0000313" key="2">
    <source>
        <dbReference type="Proteomes" id="UP000010467"/>
    </source>
</evidence>
<dbReference type="HOGENOM" id="CLU_140897_0_0_0"/>
<dbReference type="PATRIC" id="fig|937777.3.peg.2100"/>
<dbReference type="SUPFAM" id="SSF55166">
    <property type="entry name" value="Hedgehog/DD-peptidase"/>
    <property type="match status" value="1"/>
</dbReference>
<dbReference type="GO" id="GO:0004180">
    <property type="term" value="F:carboxypeptidase activity"/>
    <property type="evidence" value="ECO:0007669"/>
    <property type="project" value="UniProtKB-KW"/>
</dbReference>
<dbReference type="RefSeq" id="WP_015235890.1">
    <property type="nucleotide sequence ID" value="NC_019793.1"/>
</dbReference>
<sequence length="141" mass="16359">MTEPKKNKDLAALFPECRVAVEAWLKQARATFPQFNINVSETRRTKERQEWLYAQGRTRPGPVVTYTLDSRHRAGLAVDLVVTRKLTPFKAEWDWRVWRAIYKAVPPEKYGLRPLDFEMVHLELINSDAILARRPAGLVIT</sequence>
<dbReference type="eggNOG" id="ENOG5033MX8">
    <property type="taxonomic scope" value="Bacteria"/>
</dbReference>